<evidence type="ECO:0000313" key="3">
    <source>
        <dbReference type="Proteomes" id="UP000271624"/>
    </source>
</evidence>
<dbReference type="EMBL" id="RSCL01000001">
    <property type="protein sequence ID" value="RUT09960.1"/>
    <property type="molecule type" value="Genomic_DNA"/>
</dbReference>
<accession>A0A433VV52</accession>
<dbReference type="Gene3D" id="1.10.260.40">
    <property type="entry name" value="lambda repressor-like DNA-binding domains"/>
    <property type="match status" value="1"/>
</dbReference>
<reference evidence="2" key="2">
    <citation type="journal article" date="2019" name="Genome Biol. Evol.">
        <title>Day and night: Metabolic profiles and evolutionary relationships of six axenic non-marine cyanobacteria.</title>
        <authorList>
            <person name="Will S.E."/>
            <person name="Henke P."/>
            <person name="Boedeker C."/>
            <person name="Huang S."/>
            <person name="Brinkmann H."/>
            <person name="Rohde M."/>
            <person name="Jarek M."/>
            <person name="Friedl T."/>
            <person name="Seufert S."/>
            <person name="Schumacher M."/>
            <person name="Overmann J."/>
            <person name="Neumann-Schaal M."/>
            <person name="Petersen J."/>
        </authorList>
    </citation>
    <scope>NUCLEOTIDE SEQUENCE [LARGE SCALE GENOMIC DNA]</scope>
    <source>
        <strain evidence="2">PCC 7102</strain>
    </source>
</reference>
<evidence type="ECO:0000259" key="1">
    <source>
        <dbReference type="Pfam" id="PF13443"/>
    </source>
</evidence>
<reference evidence="2" key="1">
    <citation type="submission" date="2018-12" db="EMBL/GenBank/DDBJ databases">
        <authorList>
            <person name="Will S."/>
            <person name="Neumann-Schaal M."/>
            <person name="Henke P."/>
        </authorList>
    </citation>
    <scope>NUCLEOTIDE SEQUENCE</scope>
    <source>
        <strain evidence="2">PCC 7102</strain>
    </source>
</reference>
<dbReference type="GO" id="GO:0003677">
    <property type="term" value="F:DNA binding"/>
    <property type="evidence" value="ECO:0007669"/>
    <property type="project" value="InterPro"/>
</dbReference>
<comment type="caution">
    <text evidence="2">The sequence shown here is derived from an EMBL/GenBank/DDBJ whole genome shotgun (WGS) entry which is preliminary data.</text>
</comment>
<dbReference type="SUPFAM" id="SSF47413">
    <property type="entry name" value="lambda repressor-like DNA-binding domains"/>
    <property type="match status" value="1"/>
</dbReference>
<dbReference type="OrthoDB" id="489455at2"/>
<feature type="domain" description="HTH cro/C1-type" evidence="1">
    <location>
        <begin position="6"/>
        <end position="65"/>
    </location>
</feature>
<proteinExistence type="predicted"/>
<dbReference type="AlphaFoldDB" id="A0A433VV52"/>
<dbReference type="Proteomes" id="UP000271624">
    <property type="component" value="Unassembled WGS sequence"/>
</dbReference>
<keyword evidence="3" id="KW-1185">Reference proteome</keyword>
<dbReference type="InterPro" id="IPR001387">
    <property type="entry name" value="Cro/C1-type_HTH"/>
</dbReference>
<name>A0A433VV52_9CYAN</name>
<dbReference type="RefSeq" id="WP_127078435.1">
    <property type="nucleotide sequence ID" value="NZ_RSCL01000001.1"/>
</dbReference>
<dbReference type="InterPro" id="IPR010982">
    <property type="entry name" value="Lambda_DNA-bd_dom_sf"/>
</dbReference>
<gene>
    <name evidence="2" type="ORF">DSM106972_004550</name>
</gene>
<protein>
    <recommendedName>
        <fullName evidence="1">HTH cro/C1-type domain-containing protein</fullName>
    </recommendedName>
</protein>
<dbReference type="CDD" id="cd00093">
    <property type="entry name" value="HTH_XRE"/>
    <property type="match status" value="1"/>
</dbReference>
<sequence>MTVVNKIQEFINSKNISKYKFMKDTGVAQRTAYDLCNNPAQLPSPDVLRKICNTYQIQPGEILEWLPYKEFETRFGNEKLTIEVNNDVIQTTKS</sequence>
<dbReference type="Pfam" id="PF13443">
    <property type="entry name" value="HTH_26"/>
    <property type="match status" value="1"/>
</dbReference>
<organism evidence="2 3">
    <name type="scientific">Dulcicalothrix desertica PCC 7102</name>
    <dbReference type="NCBI Taxonomy" id="232991"/>
    <lineage>
        <taxon>Bacteria</taxon>
        <taxon>Bacillati</taxon>
        <taxon>Cyanobacteriota</taxon>
        <taxon>Cyanophyceae</taxon>
        <taxon>Nostocales</taxon>
        <taxon>Calotrichaceae</taxon>
        <taxon>Dulcicalothrix</taxon>
    </lineage>
</organism>
<evidence type="ECO:0000313" key="2">
    <source>
        <dbReference type="EMBL" id="RUT09960.1"/>
    </source>
</evidence>